<proteinExistence type="predicted"/>
<dbReference type="PANTHER" id="PTHR45947">
    <property type="entry name" value="SULFOQUINOVOSYL TRANSFERASE SQD2"/>
    <property type="match status" value="1"/>
</dbReference>
<keyword evidence="4" id="KW-1185">Reference proteome</keyword>
<sequence>MLRILQVFSKLGRGGAETMIMNYYRNIDRSQIQFDFLVQYPDKEAYEDEIESLGGKIYRIDPIRKVGPYKYKKELYNFFQKHPYQIIHSHRDEMSGLVLKEAYRANIPIRIAHSHTSAVKYQNLEKWLKKIYKNEIHQYATKKLSCSEAAGQWMFQGDPFTVINNAINIEKFEFDPMIRKKIRENFQIVDEQFVIGHVGSLSYPKNHEFLIEVFNEICKIKKNSVLLIVGGGPLQNKVKEKISKMGLTENVIFTGVRSDISDLMQSMDVFVFPSRYEGFPVTLVEAQASGLPCIVSDVITKEAQIVDLVQNLSLDNSLSIWTDTIIRAGKDQDKNLVQRQAERKKYLKLLKEKNFDIKTEAKTLENYYLGCLKA</sequence>
<reference evidence="3 4" key="1">
    <citation type="submission" date="2023-02" db="EMBL/GenBank/DDBJ databases">
        <title>Comparative genome analysis of Eubacterium limosum species.</title>
        <authorList>
            <person name="Bak J.E."/>
        </authorList>
    </citation>
    <scope>NUCLEOTIDE SEQUENCE [LARGE SCALE GENOMIC DNA]</scope>
    <source>
        <strain evidence="3 4">KGMB01548</strain>
    </source>
</reference>
<dbReference type="Gene3D" id="3.40.50.2000">
    <property type="entry name" value="Glycogen Phosphorylase B"/>
    <property type="match status" value="2"/>
</dbReference>
<dbReference type="Pfam" id="PF00534">
    <property type="entry name" value="Glycos_transf_1"/>
    <property type="match status" value="1"/>
</dbReference>
<evidence type="ECO:0000259" key="2">
    <source>
        <dbReference type="Pfam" id="PF13439"/>
    </source>
</evidence>
<dbReference type="PANTHER" id="PTHR45947:SF3">
    <property type="entry name" value="SULFOQUINOVOSYL TRANSFERASE SQD2"/>
    <property type="match status" value="1"/>
</dbReference>
<evidence type="ECO:0000313" key="3">
    <source>
        <dbReference type="EMBL" id="MDE1469061.1"/>
    </source>
</evidence>
<gene>
    <name evidence="3" type="ORF">PTZ04_02200</name>
</gene>
<evidence type="ECO:0000313" key="4">
    <source>
        <dbReference type="Proteomes" id="UP001215087"/>
    </source>
</evidence>
<dbReference type="SUPFAM" id="SSF53756">
    <property type="entry name" value="UDP-Glycosyltransferase/glycogen phosphorylase"/>
    <property type="match status" value="1"/>
</dbReference>
<dbReference type="Pfam" id="PF13439">
    <property type="entry name" value="Glyco_transf_4"/>
    <property type="match status" value="1"/>
</dbReference>
<dbReference type="InterPro" id="IPR050194">
    <property type="entry name" value="Glycosyltransferase_grp1"/>
</dbReference>
<dbReference type="Proteomes" id="UP001215087">
    <property type="component" value="Unassembled WGS sequence"/>
</dbReference>
<name>A0ABT5UJI1_EUBLI</name>
<feature type="domain" description="Glycosyl transferase family 1" evidence="1">
    <location>
        <begin position="179"/>
        <end position="332"/>
    </location>
</feature>
<dbReference type="EMBL" id="JAQSVD010000001">
    <property type="protein sequence ID" value="MDE1469061.1"/>
    <property type="molecule type" value="Genomic_DNA"/>
</dbReference>
<dbReference type="InterPro" id="IPR028098">
    <property type="entry name" value="Glyco_trans_4-like_N"/>
</dbReference>
<evidence type="ECO:0000259" key="1">
    <source>
        <dbReference type="Pfam" id="PF00534"/>
    </source>
</evidence>
<feature type="domain" description="Glycosyltransferase subfamily 4-like N-terminal" evidence="2">
    <location>
        <begin position="14"/>
        <end position="170"/>
    </location>
</feature>
<comment type="caution">
    <text evidence="3">The sequence shown here is derived from an EMBL/GenBank/DDBJ whole genome shotgun (WGS) entry which is preliminary data.</text>
</comment>
<protein>
    <submittedName>
        <fullName evidence="3">Glycosyltransferase family 1 protein</fullName>
    </submittedName>
</protein>
<organism evidence="3 4">
    <name type="scientific">Eubacterium limosum</name>
    <dbReference type="NCBI Taxonomy" id="1736"/>
    <lineage>
        <taxon>Bacteria</taxon>
        <taxon>Bacillati</taxon>
        <taxon>Bacillota</taxon>
        <taxon>Clostridia</taxon>
        <taxon>Eubacteriales</taxon>
        <taxon>Eubacteriaceae</taxon>
        <taxon>Eubacterium</taxon>
    </lineage>
</organism>
<dbReference type="InterPro" id="IPR001296">
    <property type="entry name" value="Glyco_trans_1"/>
</dbReference>
<dbReference type="RefSeq" id="WP_274702741.1">
    <property type="nucleotide sequence ID" value="NZ_JAQSVD010000001.1"/>
</dbReference>
<dbReference type="CDD" id="cd03812">
    <property type="entry name" value="GT4_CapH-like"/>
    <property type="match status" value="1"/>
</dbReference>
<accession>A0ABT5UJI1</accession>